<evidence type="ECO:0000256" key="1">
    <source>
        <dbReference type="ARBA" id="ARBA00022729"/>
    </source>
</evidence>
<feature type="domain" description="Outer membrane protein beta-barrel" evidence="3">
    <location>
        <begin position="6"/>
        <end position="157"/>
    </location>
</feature>
<feature type="chain" id="PRO_5037739487" evidence="2">
    <location>
        <begin position="21"/>
        <end position="160"/>
    </location>
</feature>
<proteinExistence type="predicted"/>
<dbReference type="InterPro" id="IPR027385">
    <property type="entry name" value="Beta-barrel_OMP"/>
</dbReference>
<gene>
    <name evidence="4" type="ORF">H6B30_10905</name>
</gene>
<protein>
    <submittedName>
        <fullName evidence="4">Porin family protein</fullName>
    </submittedName>
</protein>
<dbReference type="Gene3D" id="2.40.160.20">
    <property type="match status" value="1"/>
</dbReference>
<keyword evidence="5" id="KW-1185">Reference proteome</keyword>
<evidence type="ECO:0000259" key="3">
    <source>
        <dbReference type="Pfam" id="PF13505"/>
    </source>
</evidence>
<feature type="signal peptide" evidence="2">
    <location>
        <begin position="1"/>
        <end position="20"/>
    </location>
</feature>
<comment type="caution">
    <text evidence="4">The sequence shown here is derived from an EMBL/GenBank/DDBJ whole genome shotgun (WGS) entry which is preliminary data.</text>
</comment>
<evidence type="ECO:0000313" key="5">
    <source>
        <dbReference type="Proteomes" id="UP000764045"/>
    </source>
</evidence>
<accession>A0A938WPY9</accession>
<reference evidence="4 5" key="1">
    <citation type="journal article" date="2021" name="Sci. Rep.">
        <title>The distribution of antibiotic resistance genes in chicken gut microbiota commensals.</title>
        <authorList>
            <person name="Juricova H."/>
            <person name="Matiasovicova J."/>
            <person name="Kubasova T."/>
            <person name="Cejkova D."/>
            <person name="Rychlik I."/>
        </authorList>
    </citation>
    <scope>NUCLEOTIDE SEQUENCE [LARGE SCALE GENOMIC DNA]</scope>
    <source>
        <strain evidence="4 5">An819</strain>
    </source>
</reference>
<organism evidence="4 5">
    <name type="scientific">Marseilla massiliensis</name>
    <dbReference type="NCBI Taxonomy" id="1841864"/>
    <lineage>
        <taxon>Bacteria</taxon>
        <taxon>Pseudomonadati</taxon>
        <taxon>Bacteroidota</taxon>
        <taxon>Bacteroidia</taxon>
        <taxon>Bacteroidales</taxon>
        <taxon>Prevotellaceae</taxon>
        <taxon>Marseilla</taxon>
    </lineage>
</organism>
<dbReference type="SUPFAM" id="SSF56925">
    <property type="entry name" value="OMPA-like"/>
    <property type="match status" value="1"/>
</dbReference>
<dbReference type="EMBL" id="JACJJL010000018">
    <property type="protein sequence ID" value="MBM6662249.1"/>
    <property type="molecule type" value="Genomic_DNA"/>
</dbReference>
<dbReference type="InterPro" id="IPR011250">
    <property type="entry name" value="OMP/PagP_B-barrel"/>
</dbReference>
<sequence length="160" mass="17776">MRKKTFLLLMAMMVSLAGKAQFESGKKYIGASLSSLDLSYNGMNKGSFGVEAKGGYMFEDNWMATAQIGYSKKHEIPSTFTAAVGARYYIVQNGLYLGASMSYMHAGDSYDDFLPGVQLGYAFFLSRTVTIEPEIYYNQSFKNHSDYSTIGLRVGFGIYL</sequence>
<dbReference type="Proteomes" id="UP000764045">
    <property type="component" value="Unassembled WGS sequence"/>
</dbReference>
<dbReference type="RefSeq" id="WP_205110521.1">
    <property type="nucleotide sequence ID" value="NZ_CAWUJD010000001.1"/>
</dbReference>
<evidence type="ECO:0000313" key="4">
    <source>
        <dbReference type="EMBL" id="MBM6662249.1"/>
    </source>
</evidence>
<dbReference type="AlphaFoldDB" id="A0A938WPY9"/>
<dbReference type="Pfam" id="PF13505">
    <property type="entry name" value="OMP_b-brl"/>
    <property type="match status" value="1"/>
</dbReference>
<name>A0A938WPY9_9BACT</name>
<evidence type="ECO:0000256" key="2">
    <source>
        <dbReference type="SAM" id="SignalP"/>
    </source>
</evidence>
<keyword evidence="1 2" id="KW-0732">Signal</keyword>